<feature type="domain" description="G-protein coupled receptors family 3 profile" evidence="7">
    <location>
        <begin position="88"/>
        <end position="280"/>
    </location>
</feature>
<evidence type="ECO:0000256" key="1">
    <source>
        <dbReference type="ARBA" id="ARBA00004141"/>
    </source>
</evidence>
<feature type="transmembrane region" description="Helical" evidence="6">
    <location>
        <begin position="194"/>
        <end position="216"/>
    </location>
</feature>
<keyword evidence="9" id="KW-1185">Reference proteome</keyword>
<proteinExistence type="predicted"/>
<dbReference type="Proteomes" id="UP001152759">
    <property type="component" value="Chromosome 5"/>
</dbReference>
<dbReference type="EMBL" id="OU963866">
    <property type="protein sequence ID" value="CAH0390412.1"/>
    <property type="molecule type" value="Genomic_DNA"/>
</dbReference>
<evidence type="ECO:0000256" key="5">
    <source>
        <dbReference type="ARBA" id="ARBA00023180"/>
    </source>
</evidence>
<feature type="transmembrane region" description="Helical" evidence="6">
    <location>
        <begin position="120"/>
        <end position="143"/>
    </location>
</feature>
<organism evidence="8 9">
    <name type="scientific">Bemisia tabaci</name>
    <name type="common">Sweetpotato whitefly</name>
    <name type="synonym">Aleurodes tabaci</name>
    <dbReference type="NCBI Taxonomy" id="7038"/>
    <lineage>
        <taxon>Eukaryota</taxon>
        <taxon>Metazoa</taxon>
        <taxon>Ecdysozoa</taxon>
        <taxon>Arthropoda</taxon>
        <taxon>Hexapoda</taxon>
        <taxon>Insecta</taxon>
        <taxon>Pterygota</taxon>
        <taxon>Neoptera</taxon>
        <taxon>Paraneoptera</taxon>
        <taxon>Hemiptera</taxon>
        <taxon>Sternorrhyncha</taxon>
        <taxon>Aleyrodoidea</taxon>
        <taxon>Aleyrodidae</taxon>
        <taxon>Aleyrodinae</taxon>
        <taxon>Bemisia</taxon>
    </lineage>
</organism>
<dbReference type="OrthoDB" id="9880600at2759"/>
<evidence type="ECO:0000259" key="7">
    <source>
        <dbReference type="PROSITE" id="PS50259"/>
    </source>
</evidence>
<evidence type="ECO:0000256" key="2">
    <source>
        <dbReference type="ARBA" id="ARBA00022692"/>
    </source>
</evidence>
<keyword evidence="2 6" id="KW-0812">Transmembrane</keyword>
<evidence type="ECO:0000256" key="3">
    <source>
        <dbReference type="ARBA" id="ARBA00022989"/>
    </source>
</evidence>
<keyword evidence="5" id="KW-0325">Glycoprotein</keyword>
<dbReference type="PANTHER" id="PTHR24060">
    <property type="entry name" value="METABOTROPIC GLUTAMATE RECEPTOR"/>
    <property type="match status" value="1"/>
</dbReference>
<evidence type="ECO:0000256" key="6">
    <source>
        <dbReference type="SAM" id="Phobius"/>
    </source>
</evidence>
<evidence type="ECO:0000313" key="8">
    <source>
        <dbReference type="EMBL" id="CAH0390412.1"/>
    </source>
</evidence>
<dbReference type="GO" id="GO:0016020">
    <property type="term" value="C:membrane"/>
    <property type="evidence" value="ECO:0007669"/>
    <property type="project" value="UniProtKB-SubCell"/>
</dbReference>
<evidence type="ECO:0000313" key="9">
    <source>
        <dbReference type="Proteomes" id="UP001152759"/>
    </source>
</evidence>
<feature type="transmembrane region" description="Helical" evidence="6">
    <location>
        <begin position="54"/>
        <end position="74"/>
    </location>
</feature>
<dbReference type="InterPro" id="IPR050726">
    <property type="entry name" value="mGluR"/>
</dbReference>
<reference evidence="8" key="1">
    <citation type="submission" date="2021-12" db="EMBL/GenBank/DDBJ databases">
        <authorList>
            <person name="King R."/>
        </authorList>
    </citation>
    <scope>NUCLEOTIDE SEQUENCE</scope>
</reference>
<sequence>MGEVVGNFSRLELSTEYFMVPTTTTAVPTFPSVYRSPAPAHPTLLRQDVWVPPLLILSSLNMLLIALFEVFVLCKTWQTIPSRRHLFLGQMLLLGLFLCSCIAAVLTAQPSIFTCALVRIGTGLGYSLVFSTLLVKCVFLISLNGGVYLPAPYQALLLFFAVLIQIAIGAQWIINAPPKVIQSEYGYETCHTPYHHLLLSLIYVVFLIVVVAVLSVKSRAIRDNYREAMFIAVAVFCIIPVWMSWTISGLFTIEKNRDACISFGLSASSTLIFLIMFMPKGRQLAAMGRDGMYLEDRDDKFSSLSGAASPSFFHFKPVKTNFIPNKGHSINTFGAKNPLFYDDRVALVAAPPSYGHHYYPYCYYPHPLLHTHTRSPPGSGVIDASVYTSVEPTLSSNPNVFFHRTGIHPGMMY</sequence>
<feature type="transmembrane region" description="Helical" evidence="6">
    <location>
        <begin position="228"/>
        <end position="253"/>
    </location>
</feature>
<evidence type="ECO:0000256" key="4">
    <source>
        <dbReference type="ARBA" id="ARBA00023136"/>
    </source>
</evidence>
<name>A0A9P0AG19_BEMTA</name>
<dbReference type="KEGG" id="btab:109037512"/>
<keyword evidence="3 6" id="KW-1133">Transmembrane helix</keyword>
<dbReference type="GO" id="GO:0004930">
    <property type="term" value="F:G protein-coupled receptor activity"/>
    <property type="evidence" value="ECO:0007669"/>
    <property type="project" value="InterPro"/>
</dbReference>
<feature type="transmembrane region" description="Helical" evidence="6">
    <location>
        <begin position="86"/>
        <end position="108"/>
    </location>
</feature>
<comment type="subcellular location">
    <subcellularLocation>
        <location evidence="1">Membrane</location>
        <topology evidence="1">Multi-pass membrane protein</topology>
    </subcellularLocation>
</comment>
<dbReference type="AlphaFoldDB" id="A0A9P0AG19"/>
<accession>A0A9P0AG19</accession>
<feature type="transmembrane region" description="Helical" evidence="6">
    <location>
        <begin position="259"/>
        <end position="279"/>
    </location>
</feature>
<dbReference type="Pfam" id="PF00003">
    <property type="entry name" value="7tm_3"/>
    <property type="match status" value="1"/>
</dbReference>
<protein>
    <recommendedName>
        <fullName evidence="7">G-protein coupled receptors family 3 profile domain-containing protein</fullName>
    </recommendedName>
</protein>
<keyword evidence="4 6" id="KW-0472">Membrane</keyword>
<feature type="transmembrane region" description="Helical" evidence="6">
    <location>
        <begin position="155"/>
        <end position="174"/>
    </location>
</feature>
<dbReference type="InterPro" id="IPR017978">
    <property type="entry name" value="GPCR_3_C"/>
</dbReference>
<gene>
    <name evidence="8" type="ORF">BEMITA_LOCUS9136</name>
</gene>
<dbReference type="CDD" id="cd13953">
    <property type="entry name" value="7tm_classC_mGluR-like"/>
    <property type="match status" value="1"/>
</dbReference>
<dbReference type="PROSITE" id="PS50259">
    <property type="entry name" value="G_PROTEIN_RECEP_F3_4"/>
    <property type="match status" value="1"/>
</dbReference>